<keyword evidence="2" id="KW-1185">Reference proteome</keyword>
<gene>
    <name evidence="1" type="ORF">BG006_003458</name>
</gene>
<evidence type="ECO:0000313" key="1">
    <source>
        <dbReference type="EMBL" id="KAF9316884.1"/>
    </source>
</evidence>
<protein>
    <submittedName>
        <fullName evidence="1">Uncharacterized protein</fullName>
    </submittedName>
</protein>
<organism evidence="1 2">
    <name type="scientific">Podila minutissima</name>
    <dbReference type="NCBI Taxonomy" id="64525"/>
    <lineage>
        <taxon>Eukaryota</taxon>
        <taxon>Fungi</taxon>
        <taxon>Fungi incertae sedis</taxon>
        <taxon>Mucoromycota</taxon>
        <taxon>Mortierellomycotina</taxon>
        <taxon>Mortierellomycetes</taxon>
        <taxon>Mortierellales</taxon>
        <taxon>Mortierellaceae</taxon>
        <taxon>Podila</taxon>
    </lineage>
</organism>
<reference evidence="1" key="1">
    <citation type="journal article" date="2020" name="Fungal Divers.">
        <title>Resolving the Mortierellaceae phylogeny through synthesis of multi-gene phylogenetics and phylogenomics.</title>
        <authorList>
            <person name="Vandepol N."/>
            <person name="Liber J."/>
            <person name="Desiro A."/>
            <person name="Na H."/>
            <person name="Kennedy M."/>
            <person name="Barry K."/>
            <person name="Grigoriev I.V."/>
            <person name="Miller A.N."/>
            <person name="O'Donnell K."/>
            <person name="Stajich J.E."/>
            <person name="Bonito G."/>
        </authorList>
    </citation>
    <scope>NUCLEOTIDE SEQUENCE</scope>
    <source>
        <strain evidence="1">NVP1</strain>
    </source>
</reference>
<comment type="caution">
    <text evidence="1">The sequence shown here is derived from an EMBL/GenBank/DDBJ whole genome shotgun (WGS) entry which is preliminary data.</text>
</comment>
<proteinExistence type="predicted"/>
<dbReference type="Proteomes" id="UP000696485">
    <property type="component" value="Unassembled WGS sequence"/>
</dbReference>
<feature type="non-terminal residue" evidence="1">
    <location>
        <position position="1"/>
    </location>
</feature>
<dbReference type="AlphaFoldDB" id="A0A9P5SC99"/>
<dbReference type="EMBL" id="JAAAUY010001962">
    <property type="protein sequence ID" value="KAF9316884.1"/>
    <property type="molecule type" value="Genomic_DNA"/>
</dbReference>
<evidence type="ECO:0000313" key="2">
    <source>
        <dbReference type="Proteomes" id="UP000696485"/>
    </source>
</evidence>
<sequence>VETPAAQPLSESGTQPISAGPGVLSKVSWIVNSVYEGTMYLSSYPLTRSSRDVLFCFEGSFQYRYGFPGSQMTLTSKYGRHRYYPEVHVWNERDDDWAEVEYWDCVNVY</sequence>
<accession>A0A9P5SC99</accession>
<name>A0A9P5SC99_9FUNG</name>